<accession>A0ABR9HT87</accession>
<feature type="repeat" description="WD" evidence="3">
    <location>
        <begin position="518"/>
        <end position="559"/>
    </location>
</feature>
<feature type="repeat" description="WD" evidence="3">
    <location>
        <begin position="561"/>
        <end position="603"/>
    </location>
</feature>
<feature type="repeat" description="WD" evidence="3">
    <location>
        <begin position="303"/>
        <end position="344"/>
    </location>
</feature>
<dbReference type="InterPro" id="IPR015943">
    <property type="entry name" value="WD40/YVTN_repeat-like_dom_sf"/>
</dbReference>
<gene>
    <name evidence="6" type="ORF">H4696_001240</name>
</gene>
<feature type="repeat" description="WD" evidence="3">
    <location>
        <begin position="475"/>
        <end position="516"/>
    </location>
</feature>
<dbReference type="Proteomes" id="UP000631670">
    <property type="component" value="Unassembled WGS sequence"/>
</dbReference>
<feature type="repeat" description="WD" evidence="3">
    <location>
        <begin position="260"/>
        <end position="291"/>
    </location>
</feature>
<evidence type="ECO:0000256" key="3">
    <source>
        <dbReference type="PROSITE-ProRule" id="PRU00221"/>
    </source>
</evidence>
<dbReference type="EMBL" id="JADBEG010000001">
    <property type="protein sequence ID" value="MBE1494140.1"/>
    <property type="molecule type" value="Genomic_DNA"/>
</dbReference>
<dbReference type="Pfam" id="PF00400">
    <property type="entry name" value="WD40"/>
    <property type="match status" value="12"/>
</dbReference>
<dbReference type="SUPFAM" id="SSF50998">
    <property type="entry name" value="Quinoprotein alcohol dehydrogenase-like"/>
    <property type="match status" value="1"/>
</dbReference>
<keyword evidence="4" id="KW-0175">Coiled coil</keyword>
<dbReference type="Gene3D" id="2.130.10.10">
    <property type="entry name" value="YVTN repeat-like/Quinoprotein amine dehydrogenase"/>
    <property type="match status" value="4"/>
</dbReference>
<organism evidence="6 7">
    <name type="scientific">Amycolatopsis lexingtonensis</name>
    <dbReference type="NCBI Taxonomy" id="218822"/>
    <lineage>
        <taxon>Bacteria</taxon>
        <taxon>Bacillati</taxon>
        <taxon>Actinomycetota</taxon>
        <taxon>Actinomycetes</taxon>
        <taxon>Pseudonocardiales</taxon>
        <taxon>Pseudonocardiaceae</taxon>
        <taxon>Amycolatopsis</taxon>
    </lineage>
</organism>
<feature type="repeat" description="WD" evidence="3">
    <location>
        <begin position="7"/>
        <end position="39"/>
    </location>
</feature>
<feature type="repeat" description="WD" evidence="3">
    <location>
        <begin position="50"/>
        <end position="91"/>
    </location>
</feature>
<sequence>MADNEPFARHLWPLFAMAAAPNGSWLATGGGDRTLRRWDPIKHRAIGGPINADTRWVLAVAVTPDGQQIVTGGGDGVVRIWDVATRRLIRSFSTSTRMIWTISISADGTQVFAGGDDGKLRQWDLTDGRLLNTFPYPGSVRAMCVSLATDQVVWAGTDSSIQRASPEGTFKDPLIGHTGWVHSLALTPDGTQLVSGGGDGTIRQWDLRSGLAVGEPIRAHEGAVFTVVVTSDGNYVVSGGDDGTVRRWDLTSGTAVGSPHRGHTDWVRAIQSSSDGTRVFSCSNDGTIARWTFSRTAVHTEAFRGPAVAVNALAVDSVRNELISASIDGSIRRWHSRTGKSLGRFRAPDGWVNAIALSPDGNQLVRVGEDGPIVRWDPKTGQYSGEPLTGHAGGVRAVTFTPDSQWIITAGADGTVRRWNRDTGQPVGEPLTGHRGEVNAVCVTPDGAQIIAAGSKDGRLLRWDTKTGERIGEAISAHQHAALTVSVDRAGNRIVSGGSDGRIRVWDAGTGQPTTSPNQRHDGSVTVVRFTPDGRSIISGATDQLIREWDSETGDPVGEPFGSHEGTITSLAFLDDDGTVLFSGSADGTVRRWALGSRTQLSADAASPPMGREVLADVQSDLESSEDRLDIGGDVRLIGAMLAATTVRPPLSIAVLGDWGSGKSTFMLQLREWLAEAARRSSESPDSTFVSNIKQVTFNAWHYSDDHLWVGLVEHMFRELAASKITTDDATAEQVAQLKTTLSTRKTDRDRLTADLEAIDRIETDRGWFAAARAPLRSVKVAKAAVISGGRELFSRRGWPYLLLTLAGIAGIVVATSFGQAQLTWIGITVGALAPVAAAWRTLRESTENLRKQLLRRKDELDADIRKADDELARVEPAHRLHRLLAEISTAERYESFRGLTGRIHHDLRRLSEDLATARTAWSDDGGQGKPPLQRIVLYVDDLDRCTPQRVADVLQAVNLLLTMDLFMVVVAVDPRWLLKALGRHHRGLLRDAVTPLDYLDKIFHIPFALRPMGTKAADFLRSMLPVAHEPDQIASPDELTNEVAPTRANTVTAAPSRAEVEHAVPTPMAAERLITSRSPDEVDLAPEGMRIQQFEQDFLANLVWLLPTPRATKKLANLYRLVRLSVPPEHLEYFLVREEYQAAALLLAALVSDPQGARELLVKLADASGQDITDALTDDGLPRRLSKLIKAERVQGRTVHGEIGTYRRWATAVARYGFETYDLFVMTF</sequence>
<comment type="caution">
    <text evidence="6">The sequence shown here is derived from an EMBL/GenBank/DDBJ whole genome shotgun (WGS) entry which is preliminary data.</text>
</comment>
<dbReference type="CDD" id="cd00200">
    <property type="entry name" value="WD40"/>
    <property type="match status" value="3"/>
</dbReference>
<feature type="repeat" description="WD" evidence="3">
    <location>
        <begin position="431"/>
        <end position="473"/>
    </location>
</feature>
<dbReference type="InterPro" id="IPR020472">
    <property type="entry name" value="WD40_PAC1"/>
</dbReference>
<feature type="domain" description="KAP NTPase" evidence="5">
    <location>
        <begin position="641"/>
        <end position="1023"/>
    </location>
</feature>
<evidence type="ECO:0000256" key="4">
    <source>
        <dbReference type="SAM" id="Coils"/>
    </source>
</evidence>
<feature type="repeat" description="WD" evidence="3">
    <location>
        <begin position="174"/>
        <end position="215"/>
    </location>
</feature>
<dbReference type="PROSITE" id="PS50294">
    <property type="entry name" value="WD_REPEATS_REGION"/>
    <property type="match status" value="10"/>
</dbReference>
<feature type="repeat" description="WD" evidence="3">
    <location>
        <begin position="345"/>
        <end position="386"/>
    </location>
</feature>
<feature type="repeat" description="WD" evidence="3">
    <location>
        <begin position="92"/>
        <end position="133"/>
    </location>
</feature>
<keyword evidence="1 3" id="KW-0853">WD repeat</keyword>
<dbReference type="SMART" id="SM00320">
    <property type="entry name" value="WD40"/>
    <property type="match status" value="14"/>
</dbReference>
<evidence type="ECO:0000313" key="6">
    <source>
        <dbReference type="EMBL" id="MBE1494140.1"/>
    </source>
</evidence>
<feature type="repeat" description="WD" evidence="3">
    <location>
        <begin position="217"/>
        <end position="258"/>
    </location>
</feature>
<dbReference type="PROSITE" id="PS50082">
    <property type="entry name" value="WD_REPEATS_2"/>
    <property type="match status" value="13"/>
</dbReference>
<dbReference type="InterPro" id="IPR011047">
    <property type="entry name" value="Quinoprotein_ADH-like_sf"/>
</dbReference>
<evidence type="ECO:0000313" key="7">
    <source>
        <dbReference type="Proteomes" id="UP000631670"/>
    </source>
</evidence>
<dbReference type="Pfam" id="PF07693">
    <property type="entry name" value="KAP_NTPase"/>
    <property type="match status" value="1"/>
</dbReference>
<dbReference type="InterPro" id="IPR001680">
    <property type="entry name" value="WD40_rpt"/>
</dbReference>
<feature type="coiled-coil region" evidence="4">
    <location>
        <begin position="844"/>
        <end position="871"/>
    </location>
</feature>
<evidence type="ECO:0000256" key="1">
    <source>
        <dbReference type="ARBA" id="ARBA00022574"/>
    </source>
</evidence>
<evidence type="ECO:0000259" key="5">
    <source>
        <dbReference type="Pfam" id="PF07693"/>
    </source>
</evidence>
<name>A0ABR9HT87_9PSEU</name>
<dbReference type="SUPFAM" id="SSF52540">
    <property type="entry name" value="P-loop containing nucleoside triphosphate hydrolases"/>
    <property type="match status" value="1"/>
</dbReference>
<proteinExistence type="predicted"/>
<protein>
    <submittedName>
        <fullName evidence="6">WD40 repeat protein</fullName>
    </submittedName>
</protein>
<dbReference type="RefSeq" id="WP_086863619.1">
    <property type="nucleotide sequence ID" value="NZ_JADBEG010000001.1"/>
</dbReference>
<dbReference type="PROSITE" id="PS00678">
    <property type="entry name" value="WD_REPEATS_1"/>
    <property type="match status" value="1"/>
</dbReference>
<dbReference type="SUPFAM" id="SSF50978">
    <property type="entry name" value="WD40 repeat-like"/>
    <property type="match status" value="1"/>
</dbReference>
<reference evidence="6 7" key="1">
    <citation type="submission" date="2020-10" db="EMBL/GenBank/DDBJ databases">
        <title>Sequencing the genomes of 1000 actinobacteria strains.</title>
        <authorList>
            <person name="Klenk H.-P."/>
        </authorList>
    </citation>
    <scope>NUCLEOTIDE SEQUENCE [LARGE SCALE GENOMIC DNA]</scope>
    <source>
        <strain evidence="6 7">DSM 44653</strain>
    </source>
</reference>
<dbReference type="PANTHER" id="PTHR19848">
    <property type="entry name" value="WD40 REPEAT PROTEIN"/>
    <property type="match status" value="1"/>
</dbReference>
<dbReference type="InterPro" id="IPR011646">
    <property type="entry name" value="KAP_P-loop"/>
</dbReference>
<keyword evidence="7" id="KW-1185">Reference proteome</keyword>
<feature type="repeat" description="WD" evidence="3">
    <location>
        <begin position="388"/>
        <end position="429"/>
    </location>
</feature>
<evidence type="ECO:0000256" key="2">
    <source>
        <dbReference type="ARBA" id="ARBA00022737"/>
    </source>
</evidence>
<dbReference type="InterPro" id="IPR036322">
    <property type="entry name" value="WD40_repeat_dom_sf"/>
</dbReference>
<keyword evidence="2" id="KW-0677">Repeat</keyword>
<dbReference type="InterPro" id="IPR019775">
    <property type="entry name" value="WD40_repeat_CS"/>
</dbReference>
<dbReference type="PANTHER" id="PTHR19848:SF8">
    <property type="entry name" value="F-BOX AND WD REPEAT DOMAIN CONTAINING 7"/>
    <property type="match status" value="1"/>
</dbReference>
<dbReference type="InterPro" id="IPR027417">
    <property type="entry name" value="P-loop_NTPase"/>
</dbReference>
<dbReference type="PRINTS" id="PR00320">
    <property type="entry name" value="GPROTEINBRPT"/>
</dbReference>